<dbReference type="Proteomes" id="UP001153365">
    <property type="component" value="Unassembled WGS sequence"/>
</dbReference>
<evidence type="ECO:0000256" key="5">
    <source>
        <dbReference type="SAM" id="MobiDB-lite"/>
    </source>
</evidence>
<dbReference type="PANTHER" id="PTHR19302:SF33">
    <property type="entry name" value="GAMMA-TUBULIN COMPLEX COMPONENT 5"/>
    <property type="match status" value="1"/>
</dbReference>
<comment type="subcellular location">
    <subcellularLocation>
        <location evidence="1">Cytoplasm</location>
        <location evidence="1">Cytoskeleton</location>
    </subcellularLocation>
</comment>
<accession>A0AAV0BQ51</accession>
<organism evidence="7 8">
    <name type="scientific">Phakopsora pachyrhizi</name>
    <name type="common">Asian soybean rust disease fungus</name>
    <dbReference type="NCBI Taxonomy" id="170000"/>
    <lineage>
        <taxon>Eukaryota</taxon>
        <taxon>Fungi</taxon>
        <taxon>Dikarya</taxon>
        <taxon>Basidiomycota</taxon>
        <taxon>Pucciniomycotina</taxon>
        <taxon>Pucciniomycetes</taxon>
        <taxon>Pucciniales</taxon>
        <taxon>Phakopsoraceae</taxon>
        <taxon>Phakopsora</taxon>
    </lineage>
</organism>
<keyword evidence="2" id="KW-0963">Cytoplasm</keyword>
<feature type="compositionally biased region" description="Polar residues" evidence="5">
    <location>
        <begin position="177"/>
        <end position="191"/>
    </location>
</feature>
<dbReference type="GO" id="GO:0051225">
    <property type="term" value="P:spindle assembly"/>
    <property type="evidence" value="ECO:0007669"/>
    <property type="project" value="TreeGrafter"/>
</dbReference>
<dbReference type="GO" id="GO:0005874">
    <property type="term" value="C:microtubule"/>
    <property type="evidence" value="ECO:0007669"/>
    <property type="project" value="UniProtKB-KW"/>
</dbReference>
<dbReference type="GO" id="GO:0000930">
    <property type="term" value="C:gamma-tubulin complex"/>
    <property type="evidence" value="ECO:0007669"/>
    <property type="project" value="UniProtKB-ARBA"/>
</dbReference>
<dbReference type="GO" id="GO:0007020">
    <property type="term" value="P:microtubule nucleation"/>
    <property type="evidence" value="ECO:0007669"/>
    <property type="project" value="InterPro"/>
</dbReference>
<dbReference type="InterPro" id="IPR007259">
    <property type="entry name" value="GCP"/>
</dbReference>
<dbReference type="PANTHER" id="PTHR19302">
    <property type="entry name" value="GAMMA TUBULIN COMPLEX PROTEIN"/>
    <property type="match status" value="1"/>
</dbReference>
<feature type="domain" description="Gamma tubulin complex component protein N-terminal" evidence="6">
    <location>
        <begin position="272"/>
        <end position="622"/>
    </location>
</feature>
<proteinExistence type="predicted"/>
<gene>
    <name evidence="7" type="ORF">PPACK8108_LOCUS24566</name>
</gene>
<dbReference type="GO" id="GO:0000278">
    <property type="term" value="P:mitotic cell cycle"/>
    <property type="evidence" value="ECO:0007669"/>
    <property type="project" value="TreeGrafter"/>
</dbReference>
<evidence type="ECO:0000259" key="6">
    <source>
        <dbReference type="Pfam" id="PF17681"/>
    </source>
</evidence>
<name>A0AAV0BQ51_PHAPC</name>
<dbReference type="GO" id="GO:0000922">
    <property type="term" value="C:spindle pole"/>
    <property type="evidence" value="ECO:0007669"/>
    <property type="project" value="InterPro"/>
</dbReference>
<reference evidence="7" key="1">
    <citation type="submission" date="2022-06" db="EMBL/GenBank/DDBJ databases">
        <authorList>
            <consortium name="SYNGENTA / RWTH Aachen University"/>
        </authorList>
    </citation>
    <scope>NUCLEOTIDE SEQUENCE</scope>
</reference>
<keyword evidence="3" id="KW-0493">Microtubule</keyword>
<dbReference type="GO" id="GO:0051011">
    <property type="term" value="F:microtubule minus-end binding"/>
    <property type="evidence" value="ECO:0007669"/>
    <property type="project" value="TreeGrafter"/>
</dbReference>
<dbReference type="GO" id="GO:0031122">
    <property type="term" value="P:cytoplasmic microtubule organization"/>
    <property type="evidence" value="ECO:0007669"/>
    <property type="project" value="TreeGrafter"/>
</dbReference>
<evidence type="ECO:0000256" key="4">
    <source>
        <dbReference type="ARBA" id="ARBA00023212"/>
    </source>
</evidence>
<comment type="caution">
    <text evidence="7">The sequence shown here is derived from an EMBL/GenBank/DDBJ whole genome shotgun (WGS) entry which is preliminary data.</text>
</comment>
<evidence type="ECO:0000256" key="2">
    <source>
        <dbReference type="ARBA" id="ARBA00022490"/>
    </source>
</evidence>
<dbReference type="AlphaFoldDB" id="A0AAV0BQ51"/>
<sequence>MRRVKKISSRTRTDCLNRLISTFLSTDSVKGTSQTVVDRITDQHRSIHQLTERLTSILNPSQRNVGSRIGLIDRLKFLRQEIRDIYETEYETEKSSRITKLESDRLLYRQICEVDRLVGDHWNVENSFDSSNSSDSDLESNHSISNLNSLIVKNFSVIEQPSDSKGRRIKRLPPPNHQIQSEHSSNLPPRLKNSSRVVVDDELSNQVLLLPIDGLKDFEIYWSDRSSESQTISSIPESIAIRELIFYLSSDSNLPINHDLIYSIEKINPTNSLHSHPIVLSSTFPTLFNRSKLSSASILSSFLPLLNNLNRIRSLVSLRHPKTSSTLTITSEDFQIYSAGLGGGGGGGGSRRRRRKRLRMVEESFLNSISIVLRKFDHFLTQIETDQISNRSSRQQDDDPEPVWSLIGLFQLISSSGWFDLFDSLNSLIIRSSTAMTKTTLQYSYEGEEGPSPELDDKKLLDNSFQLISRLEKLSRSNLPNLAKHHQLRLSLEMVKIIFIKTFEPSWAFIRDWILYGALPDPHQNFFIEPDPNFKDQLNLDDWWAKSYRIKDSFERVAPEDTLEGQEQPIRSRSSVVPRFLEFMKHEILEAGRSRILLDRLNLKLDTDDAGFGDDGNKLWIRFEDLVLKKEVCELSRRENRIRSNNHCHRSSLLFSSARFRNGWPSRSSGEQEKDTSNVDEEDNKEYFEFELKKIVEDYLRPKLELIYRTLDSKVIQGSSSSHTLADHLGKVGSSSSRRREMVGLKEYIIEFNNFYLSEGGGLMESDLIESIFQKRFSDLNGTGSGFDRTDTDELNLMMIKSFETQRPSKLIMDCMPRLMLVKDESDGFSKEKKSERGGNHLREDEEMMLMIDFRNVSIPVNYVINPRSILKRGYDQIFHRIYLSYRFLKIRFDRLMIDRLKSTKSNYEKTRKGLGCQTSLKGAVKEGKSLGVDLMGLMVVRINWFLNLIKEYYFDLIIKNWKNHITKFFSASYDNLNHDGGLCPRPEGRRRFGERKFIEIIRFGFCVRAKVEKLFKTIEEVLRILAHKDQEPPQEKRERFGSGQLRMRREALGVKVGLEGLRVRFERLIKELESEIYRTEKGLNCKNINMRQIEKEDERTDEMDCIDGGGSDTAESCLLGLGLSV</sequence>
<dbReference type="GO" id="GO:0043015">
    <property type="term" value="F:gamma-tubulin binding"/>
    <property type="evidence" value="ECO:0007669"/>
    <property type="project" value="InterPro"/>
</dbReference>
<evidence type="ECO:0000313" key="8">
    <source>
        <dbReference type="Proteomes" id="UP001153365"/>
    </source>
</evidence>
<dbReference type="InterPro" id="IPR041470">
    <property type="entry name" value="GCP_N"/>
</dbReference>
<protein>
    <submittedName>
        <fullName evidence="7">Spc98 family-domain-containing protein</fullName>
    </submittedName>
</protein>
<feature type="region of interest" description="Disordered" evidence="5">
    <location>
        <begin position="161"/>
        <end position="191"/>
    </location>
</feature>
<evidence type="ECO:0000256" key="3">
    <source>
        <dbReference type="ARBA" id="ARBA00022701"/>
    </source>
</evidence>
<dbReference type="EMBL" id="CALTRL010006078">
    <property type="protein sequence ID" value="CAH7689481.1"/>
    <property type="molecule type" value="Genomic_DNA"/>
</dbReference>
<dbReference type="Pfam" id="PF17681">
    <property type="entry name" value="GCP_N_terminal"/>
    <property type="match status" value="1"/>
</dbReference>
<evidence type="ECO:0000313" key="7">
    <source>
        <dbReference type="EMBL" id="CAH7689481.1"/>
    </source>
</evidence>
<keyword evidence="4" id="KW-0206">Cytoskeleton</keyword>
<dbReference type="GO" id="GO:0051321">
    <property type="term" value="P:meiotic cell cycle"/>
    <property type="evidence" value="ECO:0007669"/>
    <property type="project" value="TreeGrafter"/>
</dbReference>
<keyword evidence="8" id="KW-1185">Reference proteome</keyword>
<evidence type="ECO:0000256" key="1">
    <source>
        <dbReference type="ARBA" id="ARBA00004245"/>
    </source>
</evidence>